<dbReference type="SUPFAM" id="SSF69279">
    <property type="entry name" value="Phage tail proteins"/>
    <property type="match status" value="2"/>
</dbReference>
<proteinExistence type="inferred from homology"/>
<organism evidence="7 8">
    <name type="scientific">Sorangium cellulosum</name>
    <name type="common">Polyangium cellulosum</name>
    <dbReference type="NCBI Taxonomy" id="56"/>
    <lineage>
        <taxon>Bacteria</taxon>
        <taxon>Pseudomonadati</taxon>
        <taxon>Myxococcota</taxon>
        <taxon>Polyangia</taxon>
        <taxon>Polyangiales</taxon>
        <taxon>Polyangiaceae</taxon>
        <taxon>Sorangium</taxon>
    </lineage>
</organism>
<comment type="caution">
    <text evidence="7">The sequence shown here is derived from an EMBL/GenBank/DDBJ whole genome shotgun (WGS) entry which is preliminary data.</text>
</comment>
<dbReference type="InterPro" id="IPR017847">
    <property type="entry name" value="T6SS_RhsGE_Vgr_subset"/>
</dbReference>
<evidence type="ECO:0000256" key="1">
    <source>
        <dbReference type="ARBA" id="ARBA00004613"/>
    </source>
</evidence>
<dbReference type="Gene3D" id="2.40.50.230">
    <property type="entry name" value="Gp5 N-terminal domain"/>
    <property type="match status" value="1"/>
</dbReference>
<gene>
    <name evidence="7" type="ORF">BE15_30630</name>
</gene>
<dbReference type="NCBIfam" id="TIGR03361">
    <property type="entry name" value="VI_Rhs_Vgr"/>
    <property type="match status" value="1"/>
</dbReference>
<feature type="domain" description="Gp5/Type VI secretion system Vgr protein OB-fold" evidence="5">
    <location>
        <begin position="379"/>
        <end position="444"/>
    </location>
</feature>
<dbReference type="RefSeq" id="WP_061607408.1">
    <property type="nucleotide sequence ID" value="NZ_JEMA01000372.1"/>
</dbReference>
<evidence type="ECO:0000259" key="5">
    <source>
        <dbReference type="Pfam" id="PF04717"/>
    </source>
</evidence>
<feature type="region of interest" description="Disordered" evidence="4">
    <location>
        <begin position="454"/>
        <end position="481"/>
    </location>
</feature>
<dbReference type="SUPFAM" id="SSF69255">
    <property type="entry name" value="gp5 N-terminal domain-like"/>
    <property type="match status" value="1"/>
</dbReference>
<evidence type="ECO:0000256" key="2">
    <source>
        <dbReference type="ARBA" id="ARBA00005558"/>
    </source>
</evidence>
<evidence type="ECO:0000256" key="3">
    <source>
        <dbReference type="ARBA" id="ARBA00022525"/>
    </source>
</evidence>
<dbReference type="Gene3D" id="4.10.220.110">
    <property type="match status" value="1"/>
</dbReference>
<name>A0A150QSC7_SORCE</name>
<evidence type="ECO:0000313" key="7">
    <source>
        <dbReference type="EMBL" id="KYF70864.1"/>
    </source>
</evidence>
<dbReference type="Gene3D" id="2.30.110.50">
    <property type="match status" value="1"/>
</dbReference>
<evidence type="ECO:0000256" key="4">
    <source>
        <dbReference type="SAM" id="MobiDB-lite"/>
    </source>
</evidence>
<dbReference type="Pfam" id="PF05954">
    <property type="entry name" value="Phage_GPD"/>
    <property type="match status" value="1"/>
</dbReference>
<dbReference type="PANTHER" id="PTHR32305:SF15">
    <property type="entry name" value="PROTEIN RHSA-RELATED"/>
    <property type="match status" value="1"/>
</dbReference>
<dbReference type="InterPro" id="IPR054030">
    <property type="entry name" value="Gp5_Vgr_C"/>
</dbReference>
<dbReference type="GO" id="GO:0005576">
    <property type="term" value="C:extracellular region"/>
    <property type="evidence" value="ECO:0007669"/>
    <property type="project" value="UniProtKB-SubCell"/>
</dbReference>
<dbReference type="Pfam" id="PF04717">
    <property type="entry name" value="Phage_base_V"/>
    <property type="match status" value="1"/>
</dbReference>
<evidence type="ECO:0000313" key="8">
    <source>
        <dbReference type="Proteomes" id="UP000075260"/>
    </source>
</evidence>
<protein>
    <submittedName>
        <fullName evidence="7">Uncharacterized protein</fullName>
    </submittedName>
</protein>
<dbReference type="SUPFAM" id="SSF69349">
    <property type="entry name" value="Phage fibre proteins"/>
    <property type="match status" value="2"/>
</dbReference>
<dbReference type="InterPro" id="IPR037026">
    <property type="entry name" value="Vgr_OB-fold_dom_sf"/>
</dbReference>
<dbReference type="Proteomes" id="UP000075260">
    <property type="component" value="Unassembled WGS sequence"/>
</dbReference>
<comment type="subcellular location">
    <subcellularLocation>
        <location evidence="1">Secreted</location>
    </subcellularLocation>
</comment>
<dbReference type="EMBL" id="JEMA01000372">
    <property type="protein sequence ID" value="KYF70864.1"/>
    <property type="molecule type" value="Genomic_DNA"/>
</dbReference>
<dbReference type="InterPro" id="IPR006531">
    <property type="entry name" value="Gp5/Vgr_OB"/>
</dbReference>
<evidence type="ECO:0000259" key="6">
    <source>
        <dbReference type="Pfam" id="PF22178"/>
    </source>
</evidence>
<dbReference type="NCBIfam" id="TIGR01646">
    <property type="entry name" value="vgr_GE"/>
    <property type="match status" value="1"/>
</dbReference>
<dbReference type="InterPro" id="IPR050708">
    <property type="entry name" value="T6SS_VgrG/RHS"/>
</dbReference>
<dbReference type="OrthoDB" id="5512813at2"/>
<dbReference type="Pfam" id="PF22178">
    <property type="entry name" value="Gp5_trimer_C"/>
    <property type="match status" value="1"/>
</dbReference>
<reference evidence="7 8" key="1">
    <citation type="submission" date="2014-02" db="EMBL/GenBank/DDBJ databases">
        <title>The small core and large imbalanced accessory genome model reveals a collaborative survival strategy of Sorangium cellulosum strains in nature.</title>
        <authorList>
            <person name="Han K."/>
            <person name="Peng R."/>
            <person name="Blom J."/>
            <person name="Li Y.-Z."/>
        </authorList>
    </citation>
    <scope>NUCLEOTIDE SEQUENCE [LARGE SCALE GENOMIC DNA]</scope>
    <source>
        <strain evidence="7 8">So0008-312</strain>
    </source>
</reference>
<accession>A0A150QSC7</accession>
<sequence>MADASLLYEVYFAAEGVDPSLARVLRLHAREGLSTSYAVDVTLKYPSAELDPRAWILRPAAVVVVRHRDGAVVRRFTGVVSRVGEHVTESSPQHIEVTLASPLEPLRLVVDYRIFQQKTTREIVAQILEEAGIPGDAIAWRLTGETPAREVATQLGETSFDFVNRLLEEDGITYFVEHGEDGAKLVFGDSSAAWATTAPSADIRFVADTGLTSDEAITWISEVARARPAKVTLRDHDFKRPRLDLERSASDEAPLGRELYIYPGRYVDPDEGARRARIRLEALAAEASGVRVLSSACSLTPGHTFTLSGALDPALDREYVVRDVVVTWEGSGGDSVLRADAVLLPKDVPYRPPQRTPRAVARGPHLAVVTGPSGEEIHTDEFGRVKVHFPWDRRSNKDDTSSAWVRVGQMHTSGSVAIPRVGWEVIVDFEDGDPDRPIVLGRLYNGLYRPPYPLPGNKTRSSLQSLSSPGGGGHNEIRMEDGAGGEHMHVHAEKDLNVRVANNKSERVANNATYGVGVDEKLDVGANQTLEVGAAYELTVGASQSWTVSASRTKTVSGAENVVVQGSRSLSIGGSHTTTSSRSVEVSTPASLTETVGGSCLEAAALGVTMAVAGTASVAVGGAKIDACVGGKSDFTIGAHATTVGGAFISAAGTDVGFNVTGAKATTVGGIWAANAGKDLEISSEASVNINVGGAVAMNAAEIVLQVGGSSVTIAAGAVTIKSSSIKVIATAVHPELAPGVEDL</sequence>
<dbReference type="Gene3D" id="3.55.50.10">
    <property type="entry name" value="Baseplate protein-like domains"/>
    <property type="match status" value="1"/>
</dbReference>
<dbReference type="AlphaFoldDB" id="A0A150QSC7"/>
<comment type="similarity">
    <text evidence="2">Belongs to the VgrG protein family.</text>
</comment>
<dbReference type="PANTHER" id="PTHR32305">
    <property type="match status" value="1"/>
</dbReference>
<dbReference type="InterPro" id="IPR006533">
    <property type="entry name" value="T6SS_Vgr_RhsGE"/>
</dbReference>
<keyword evidence="3" id="KW-0964">Secreted</keyword>
<feature type="domain" description="Gp5/Type VI secretion system Vgr C-terminal trimerisation" evidence="6">
    <location>
        <begin position="461"/>
        <end position="572"/>
    </location>
</feature>